<reference evidence="3 4" key="1">
    <citation type="submission" date="2019-01" db="EMBL/GenBank/DDBJ databases">
        <title>Genome sequencing of strain FW100M-8.</title>
        <authorList>
            <person name="Heo J."/>
            <person name="Kim S.-J."/>
            <person name="Kim J.-S."/>
            <person name="Hong S.-B."/>
            <person name="Kwon S.-W."/>
        </authorList>
    </citation>
    <scope>NUCLEOTIDE SEQUENCE [LARGE SCALE GENOMIC DNA]</scope>
    <source>
        <strain evidence="3 4">FW100M-8</strain>
    </source>
</reference>
<dbReference type="EMBL" id="CP035491">
    <property type="protein sequence ID" value="QAY73632.1"/>
    <property type="molecule type" value="Genomic_DNA"/>
</dbReference>
<evidence type="ECO:0000256" key="2">
    <source>
        <dbReference type="RuleBase" id="RU362080"/>
    </source>
</evidence>
<dbReference type="RefSeq" id="WP_129191087.1">
    <property type="nucleotide sequence ID" value="NZ_CP035491.1"/>
</dbReference>
<dbReference type="InterPro" id="IPR051416">
    <property type="entry name" value="phD-YefM_TA_antitoxins"/>
</dbReference>
<comment type="similarity">
    <text evidence="1 2">Belongs to the phD/YefM antitoxin family.</text>
</comment>
<dbReference type="NCBIfam" id="TIGR01552">
    <property type="entry name" value="phd_fam"/>
    <property type="match status" value="1"/>
</dbReference>
<dbReference type="InterPro" id="IPR036165">
    <property type="entry name" value="YefM-like_sf"/>
</dbReference>
<dbReference type="GO" id="GO:0097351">
    <property type="term" value="F:toxin sequestering activity"/>
    <property type="evidence" value="ECO:0007669"/>
    <property type="project" value="TreeGrafter"/>
</dbReference>
<evidence type="ECO:0000256" key="1">
    <source>
        <dbReference type="ARBA" id="ARBA00009981"/>
    </source>
</evidence>
<dbReference type="AlphaFoldDB" id="A0A4P6FC74"/>
<dbReference type="Proteomes" id="UP000291259">
    <property type="component" value="Chromosome"/>
</dbReference>
<dbReference type="Gene3D" id="3.40.1620.10">
    <property type="entry name" value="YefM-like domain"/>
    <property type="match status" value="1"/>
</dbReference>
<dbReference type="Pfam" id="PF02604">
    <property type="entry name" value="PhdYeFM_antitox"/>
    <property type="match status" value="1"/>
</dbReference>
<evidence type="ECO:0000313" key="4">
    <source>
        <dbReference type="Proteomes" id="UP000291259"/>
    </source>
</evidence>
<comment type="function">
    <text evidence="2">Antitoxin component of a type II toxin-antitoxin (TA) system.</text>
</comment>
<evidence type="ECO:0000313" key="3">
    <source>
        <dbReference type="EMBL" id="QAY73632.1"/>
    </source>
</evidence>
<protein>
    <recommendedName>
        <fullName evidence="2">Antitoxin</fullName>
    </recommendedName>
</protein>
<dbReference type="InterPro" id="IPR006442">
    <property type="entry name" value="Antitoxin_Phd/YefM"/>
</dbReference>
<keyword evidence="4" id="KW-1185">Reference proteome</keyword>
<dbReference type="PANTHER" id="PTHR35377">
    <property type="entry name" value="ANTITOXIN VAPB49-RELATED-RELATED"/>
    <property type="match status" value="1"/>
</dbReference>
<accession>A0A4P6FC74</accession>
<organism evidence="3 4">
    <name type="scientific">Agromyces protaetiae</name>
    <dbReference type="NCBI Taxonomy" id="2509455"/>
    <lineage>
        <taxon>Bacteria</taxon>
        <taxon>Bacillati</taxon>
        <taxon>Actinomycetota</taxon>
        <taxon>Actinomycetes</taxon>
        <taxon>Micrococcales</taxon>
        <taxon>Microbacteriaceae</taxon>
        <taxon>Agromyces</taxon>
    </lineage>
</organism>
<dbReference type="PANTHER" id="PTHR35377:SF5">
    <property type="entry name" value="ANTITOXIN VAPB46"/>
    <property type="match status" value="1"/>
</dbReference>
<name>A0A4P6FC74_9MICO</name>
<dbReference type="KEGG" id="agf:ET445_10045"/>
<sequence length="88" mass="9848">MSTISHREMRNNSAEVLRRVESGETITVTNRGRAVAQLIPMPDSVLDELEARGQLRRATKPLSSLRGLHPVQLDESTEEILADLRGDR</sequence>
<gene>
    <name evidence="3" type="ORF">ET445_10045</name>
</gene>
<proteinExistence type="inferred from homology"/>
<dbReference type="OrthoDB" id="4419580at2"/>
<dbReference type="SUPFAM" id="SSF143120">
    <property type="entry name" value="YefM-like"/>
    <property type="match status" value="1"/>
</dbReference>